<evidence type="ECO:0000313" key="5">
    <source>
        <dbReference type="Proteomes" id="UP000226192"/>
    </source>
</evidence>
<dbReference type="InterPro" id="IPR001223">
    <property type="entry name" value="Glyco_hydro18_cat"/>
</dbReference>
<dbReference type="SUPFAM" id="SSF51445">
    <property type="entry name" value="(Trans)glycosidases"/>
    <property type="match status" value="1"/>
</dbReference>
<dbReference type="GO" id="GO:0008843">
    <property type="term" value="F:endochitinase activity"/>
    <property type="evidence" value="ECO:0007669"/>
    <property type="project" value="UniProtKB-EC"/>
</dbReference>
<dbReference type="PANTHER" id="PTHR11177">
    <property type="entry name" value="CHITINASE"/>
    <property type="match status" value="1"/>
</dbReference>
<organism evidence="4 5">
    <name type="scientific">Ophiocordyceps australis</name>
    <dbReference type="NCBI Taxonomy" id="1399860"/>
    <lineage>
        <taxon>Eukaryota</taxon>
        <taxon>Fungi</taxon>
        <taxon>Dikarya</taxon>
        <taxon>Ascomycota</taxon>
        <taxon>Pezizomycotina</taxon>
        <taxon>Sordariomycetes</taxon>
        <taxon>Hypocreomycetidae</taxon>
        <taxon>Hypocreales</taxon>
        <taxon>Ophiocordycipitaceae</taxon>
        <taxon>Ophiocordyceps</taxon>
    </lineage>
</organism>
<feature type="domain" description="GH18" evidence="3">
    <location>
        <begin position="6"/>
        <end position="207"/>
    </location>
</feature>
<name>A0A2C5YDZ0_9HYPO</name>
<gene>
    <name evidence="4" type="ORF">CDD81_3489</name>
</gene>
<evidence type="ECO:0000256" key="2">
    <source>
        <dbReference type="ARBA" id="ARBA00012729"/>
    </source>
</evidence>
<dbReference type="Gene3D" id="3.10.50.10">
    <property type="match status" value="1"/>
</dbReference>
<dbReference type="InterPro" id="IPR029070">
    <property type="entry name" value="Chitinase_insertion_sf"/>
</dbReference>
<accession>A0A2C5YDZ0</accession>
<dbReference type="OrthoDB" id="73875at2759"/>
<dbReference type="PANTHER" id="PTHR11177:SF402">
    <property type="entry name" value="CHITINASE"/>
    <property type="match status" value="1"/>
</dbReference>
<comment type="similarity">
    <text evidence="1">Belongs to the glycosyl hydrolase 18 family. Chitinase class V subfamily.</text>
</comment>
<sequence length="282" mass="31579">MQPHHAEDHLSFLDELRNRFDTQDTRWTLSVTLTASKIWLDQFPLKGMKHHVNWFNLKTGDSDESKDGQQPLLRGHMDMSEIKQSIHLLQDNDVDLNNVALGMLLYGHAFILDNHSCIHPDGTCKYSATRKSSCSAQPGMLSYAELLSRNESQEAQVYHSSSKLFKYTVFEDDTWAAFDDATTWAAKKALMHSLGMGGLGLWWLNHDNGRFEAMSELLGDFSSLQLKGGSATPQERKSLAEPMAAFTGQDCFATAQCTDGSLGQRGAEQTHLLSSERHAQEL</sequence>
<reference evidence="4 5" key="1">
    <citation type="submission" date="2017-06" db="EMBL/GenBank/DDBJ databases">
        <title>Ant-infecting Ophiocordyceps genomes reveal a high diversity of potential behavioral manipulation genes and a possible major role for enterotoxins.</title>
        <authorList>
            <person name="De Bekker C."/>
            <person name="Evans H.C."/>
            <person name="Brachmann A."/>
            <person name="Hughes D.P."/>
        </authorList>
    </citation>
    <scope>NUCLEOTIDE SEQUENCE [LARGE SCALE GENOMIC DNA]</scope>
    <source>
        <strain evidence="4 5">Map64</strain>
    </source>
</reference>
<keyword evidence="5" id="KW-1185">Reference proteome</keyword>
<dbReference type="EMBL" id="NJET01000022">
    <property type="protein sequence ID" value="PHH65091.1"/>
    <property type="molecule type" value="Genomic_DNA"/>
</dbReference>
<dbReference type="InterPro" id="IPR017853">
    <property type="entry name" value="GH"/>
</dbReference>
<dbReference type="Pfam" id="PF00704">
    <property type="entry name" value="Glyco_hydro_18"/>
    <property type="match status" value="1"/>
</dbReference>
<dbReference type="InterPro" id="IPR050314">
    <property type="entry name" value="Glycosyl_Hydrlase_18"/>
</dbReference>
<dbReference type="STRING" id="1399860.A0A2C5YDZ0"/>
<proteinExistence type="inferred from homology"/>
<protein>
    <recommendedName>
        <fullName evidence="2">chitinase</fullName>
        <ecNumber evidence="2">3.2.1.14</ecNumber>
    </recommendedName>
</protein>
<dbReference type="AlphaFoldDB" id="A0A2C5YDZ0"/>
<evidence type="ECO:0000313" key="4">
    <source>
        <dbReference type="EMBL" id="PHH65091.1"/>
    </source>
</evidence>
<dbReference type="EC" id="3.2.1.14" evidence="2"/>
<comment type="caution">
    <text evidence="4">The sequence shown here is derived from an EMBL/GenBank/DDBJ whole genome shotgun (WGS) entry which is preliminary data.</text>
</comment>
<dbReference type="GO" id="GO:0005975">
    <property type="term" value="P:carbohydrate metabolic process"/>
    <property type="evidence" value="ECO:0007669"/>
    <property type="project" value="InterPro"/>
</dbReference>
<dbReference type="Gene3D" id="3.20.20.80">
    <property type="entry name" value="Glycosidases"/>
    <property type="match status" value="1"/>
</dbReference>
<dbReference type="SUPFAM" id="SSF54556">
    <property type="entry name" value="Chitinase insertion domain"/>
    <property type="match status" value="1"/>
</dbReference>
<evidence type="ECO:0000259" key="3">
    <source>
        <dbReference type="Pfam" id="PF00704"/>
    </source>
</evidence>
<dbReference type="Proteomes" id="UP000226192">
    <property type="component" value="Unassembled WGS sequence"/>
</dbReference>
<evidence type="ECO:0000256" key="1">
    <source>
        <dbReference type="ARBA" id="ARBA00008682"/>
    </source>
</evidence>